<organism evidence="2 3">
    <name type="scientific">Lactiplantibacillus plantarum</name>
    <name type="common">Lactobacillus plantarum</name>
    <dbReference type="NCBI Taxonomy" id="1590"/>
    <lineage>
        <taxon>Bacteria</taxon>
        <taxon>Bacillati</taxon>
        <taxon>Bacillota</taxon>
        <taxon>Bacilli</taxon>
        <taxon>Lactobacillales</taxon>
        <taxon>Lactobacillaceae</taxon>
        <taxon>Lactiplantibacillus</taxon>
    </lineage>
</organism>
<evidence type="ECO:0000313" key="4">
    <source>
        <dbReference type="Proteomes" id="UP000076989"/>
    </source>
</evidence>
<dbReference type="PATRIC" id="fig|1590.142.peg.2617"/>
<reference evidence="3 4" key="1">
    <citation type="submission" date="2016-03" db="EMBL/GenBank/DDBJ databases">
        <title>Comparative genomics of 54 Lactobacillus plantarum strains reveals genomic uncoupling from niche constraints.</title>
        <authorList>
            <person name="Martino M.E."/>
        </authorList>
    </citation>
    <scope>NUCLEOTIDE SEQUENCE [LARGE SCALE GENOMIC DNA]</scope>
    <source>
        <strain evidence="2 3">19.1</strain>
        <strain evidence="1 4">Nizo2260</strain>
    </source>
</reference>
<evidence type="ECO:0000313" key="2">
    <source>
        <dbReference type="EMBL" id="KZU99020.1"/>
    </source>
</evidence>
<name>A0A162HKE0_LACPN</name>
<dbReference type="Proteomes" id="UP000076989">
    <property type="component" value="Unassembled WGS sequence"/>
</dbReference>
<dbReference type="AlphaFoldDB" id="A0A162HKE0"/>
<dbReference type="EMBL" id="LUXM01000001">
    <property type="protein sequence ID" value="KZU99020.1"/>
    <property type="molecule type" value="Genomic_DNA"/>
</dbReference>
<comment type="caution">
    <text evidence="2">The sequence shown here is derived from an EMBL/GenBank/DDBJ whole genome shotgun (WGS) entry which is preliminary data.</text>
</comment>
<dbReference type="Proteomes" id="UP000076882">
    <property type="component" value="Unassembled WGS sequence"/>
</dbReference>
<evidence type="ECO:0000313" key="3">
    <source>
        <dbReference type="Proteomes" id="UP000076882"/>
    </source>
</evidence>
<dbReference type="EMBL" id="LUWI01000022">
    <property type="protein sequence ID" value="KZU03751.1"/>
    <property type="molecule type" value="Genomic_DNA"/>
</dbReference>
<evidence type="ECO:0000313" key="1">
    <source>
        <dbReference type="EMBL" id="KZU03751.1"/>
    </source>
</evidence>
<proteinExistence type="predicted"/>
<sequence length="41" mass="4834">MGWVHDEAHTQWQAWGLQVDQRKGRLVTGPFIVVKICENWI</sequence>
<protein>
    <submittedName>
        <fullName evidence="2">Uncharacterized protein</fullName>
    </submittedName>
</protein>
<accession>A0A162HKE0</accession>
<gene>
    <name evidence="2" type="ORF">Lp19_0082</name>
    <name evidence="1" type="ORF">Nizo2260_1991</name>
</gene>